<keyword evidence="3 5" id="KW-1133">Transmembrane helix</keyword>
<dbReference type="RefSeq" id="XP_035827107.1">
    <property type="nucleotide sequence ID" value="XM_035971214.1"/>
</dbReference>
<keyword evidence="7" id="KW-1185">Reference proteome</keyword>
<evidence type="ECO:0000256" key="3">
    <source>
        <dbReference type="ARBA" id="ARBA00022989"/>
    </source>
</evidence>
<feature type="transmembrane region" description="Helical" evidence="5">
    <location>
        <begin position="111"/>
        <end position="134"/>
    </location>
</feature>
<dbReference type="Gene3D" id="1.20.1250.20">
    <property type="entry name" value="MFS general substrate transporter like domains"/>
    <property type="match status" value="1"/>
</dbReference>
<dbReference type="CDD" id="cd17317">
    <property type="entry name" value="MFS_SLC22"/>
    <property type="match status" value="1"/>
</dbReference>
<feature type="domain" description="Major facilitator superfamily (MFS) profile" evidence="6">
    <location>
        <begin position="1"/>
        <end position="401"/>
    </location>
</feature>
<feature type="transmembrane region" description="Helical" evidence="5">
    <location>
        <begin position="77"/>
        <end position="99"/>
    </location>
</feature>
<dbReference type="Proteomes" id="UP000694888">
    <property type="component" value="Unplaced"/>
</dbReference>
<reference evidence="8" key="1">
    <citation type="submission" date="2025-08" db="UniProtKB">
        <authorList>
            <consortium name="RefSeq"/>
        </authorList>
    </citation>
    <scope>IDENTIFICATION</scope>
</reference>
<dbReference type="SUPFAM" id="SSF103473">
    <property type="entry name" value="MFS general substrate transporter"/>
    <property type="match status" value="1"/>
</dbReference>
<evidence type="ECO:0000256" key="5">
    <source>
        <dbReference type="SAM" id="Phobius"/>
    </source>
</evidence>
<keyword evidence="2 5" id="KW-0812">Transmembrane</keyword>
<dbReference type="PANTHER" id="PTHR24064">
    <property type="entry name" value="SOLUTE CARRIER FAMILY 22 MEMBER"/>
    <property type="match status" value="1"/>
</dbReference>
<dbReference type="Pfam" id="PF00083">
    <property type="entry name" value="Sugar_tr"/>
    <property type="match status" value="1"/>
</dbReference>
<feature type="transmembrane region" description="Helical" evidence="5">
    <location>
        <begin position="308"/>
        <end position="331"/>
    </location>
</feature>
<evidence type="ECO:0000259" key="6">
    <source>
        <dbReference type="PROSITE" id="PS50850"/>
    </source>
</evidence>
<dbReference type="InterPro" id="IPR036259">
    <property type="entry name" value="MFS_trans_sf"/>
</dbReference>
<name>A0ABM1VXG4_APLCA</name>
<evidence type="ECO:0000256" key="2">
    <source>
        <dbReference type="ARBA" id="ARBA00022692"/>
    </source>
</evidence>
<organism evidence="7 8">
    <name type="scientific">Aplysia californica</name>
    <name type="common">California sea hare</name>
    <dbReference type="NCBI Taxonomy" id="6500"/>
    <lineage>
        <taxon>Eukaryota</taxon>
        <taxon>Metazoa</taxon>
        <taxon>Spiralia</taxon>
        <taxon>Lophotrochozoa</taxon>
        <taxon>Mollusca</taxon>
        <taxon>Gastropoda</taxon>
        <taxon>Heterobranchia</taxon>
        <taxon>Euthyneura</taxon>
        <taxon>Tectipleura</taxon>
        <taxon>Aplysiida</taxon>
        <taxon>Aplysioidea</taxon>
        <taxon>Aplysiidae</taxon>
        <taxon>Aplysia</taxon>
    </lineage>
</organism>
<evidence type="ECO:0000256" key="1">
    <source>
        <dbReference type="ARBA" id="ARBA00004141"/>
    </source>
</evidence>
<feature type="transmembrane region" description="Helical" evidence="5">
    <location>
        <begin position="250"/>
        <end position="272"/>
    </location>
</feature>
<dbReference type="InterPro" id="IPR005828">
    <property type="entry name" value="MFS_sugar_transport-like"/>
</dbReference>
<feature type="transmembrane region" description="Helical" evidence="5">
    <location>
        <begin position="218"/>
        <end position="238"/>
    </location>
</feature>
<gene>
    <name evidence="8" type="primary">LOC101854736</name>
</gene>
<dbReference type="GeneID" id="101854736"/>
<protein>
    <submittedName>
        <fullName evidence="8">Organic cation transporter protein</fullName>
    </submittedName>
</protein>
<dbReference type="InterPro" id="IPR020846">
    <property type="entry name" value="MFS_dom"/>
</dbReference>
<comment type="subcellular location">
    <subcellularLocation>
        <location evidence="1">Membrane</location>
        <topology evidence="1">Multi-pass membrane protein</topology>
    </subcellularLocation>
</comment>
<feature type="transmembrane region" description="Helical" evidence="5">
    <location>
        <begin position="375"/>
        <end position="396"/>
    </location>
</feature>
<evidence type="ECO:0000313" key="7">
    <source>
        <dbReference type="Proteomes" id="UP000694888"/>
    </source>
</evidence>
<feature type="transmembrane region" description="Helical" evidence="5">
    <location>
        <begin position="284"/>
        <end position="302"/>
    </location>
</feature>
<dbReference type="PROSITE" id="PS50850">
    <property type="entry name" value="MFS"/>
    <property type="match status" value="1"/>
</dbReference>
<feature type="transmembrane region" description="Helical" evidence="5">
    <location>
        <begin position="140"/>
        <end position="158"/>
    </location>
</feature>
<feature type="transmembrane region" description="Helical" evidence="5">
    <location>
        <begin position="54"/>
        <end position="71"/>
    </location>
</feature>
<feature type="transmembrane region" description="Helical" evidence="5">
    <location>
        <begin position="20"/>
        <end position="42"/>
    </location>
</feature>
<proteinExistence type="predicted"/>
<evidence type="ECO:0000256" key="4">
    <source>
        <dbReference type="ARBA" id="ARBA00023136"/>
    </source>
</evidence>
<sequence>MKYDDILSLIGPFGRYQKRCYGLLCLPAIPIAIHTMATVFILALPDHSLGRKKMMMISILLHIGASFAIAFTSSLAYLYTFLFINGAAVTALYIINFVIGMELVGPDKRKYTGFVVVLFFGMGVVILAGVAYFIRDWQTLQLVLASLPVPFLAYFWLVPESPRWLITRGRYEDAEKILRTAARVNRRELPARAVAWDTFERDASVQEPLWRIITYPRLVVRTLIVFLNWMVCSMTYYGLTLNVGDLAGSIYLNSVLYGAVEILSYIVCMLLLDRVGRRRLHLACMFLAGIACTTSPFPVIYGGKDLQWLTVLLAIVGKFGVSGAFAVIWVYSTEVFPTVVRNSGVSASSMAARMGGVISPYVANLSVTVGGNVGRLLPLVIFGGISLLAGLMSLWLPETRYTKLPDTLKEANEFGRYLHSLCYDTEESAACQFGAYDVVGIIVKPVHLSCFWALKYPSILNRKSGYLISNEVGDAWFQR</sequence>
<accession>A0ABM1VXG4</accession>
<evidence type="ECO:0000313" key="8">
    <source>
        <dbReference type="RefSeq" id="XP_035827107.1"/>
    </source>
</evidence>
<keyword evidence="4 5" id="KW-0472">Membrane</keyword>